<evidence type="ECO:0000313" key="4">
    <source>
        <dbReference type="Proteomes" id="UP000570010"/>
    </source>
</evidence>
<name>A0A6B3VWZ5_9BACI</name>
<comment type="caution">
    <text evidence="2">The sequence shown here is derived from an EMBL/GenBank/DDBJ whole genome shotgun (WGS) entry which is preliminary data.</text>
</comment>
<accession>A0A6B3VWZ5</accession>
<dbReference type="EMBL" id="JACEIO010000039">
    <property type="protein sequence ID" value="MBA4538280.1"/>
    <property type="molecule type" value="Genomic_DNA"/>
</dbReference>
<dbReference type="RefSeq" id="WP_163243004.1">
    <property type="nucleotide sequence ID" value="NZ_CP082780.1"/>
</dbReference>
<protein>
    <submittedName>
        <fullName evidence="1">Helix-turn-helix domain-containing protein</fullName>
    </submittedName>
</protein>
<dbReference type="AlphaFoldDB" id="A0A6B3VWZ5"/>
<gene>
    <name evidence="2" type="ORF">G4D64_14055</name>
    <name evidence="1" type="ORF">H1Z61_14330</name>
</gene>
<dbReference type="Proteomes" id="UP000472971">
    <property type="component" value="Unassembled WGS sequence"/>
</dbReference>
<dbReference type="Proteomes" id="UP000570010">
    <property type="component" value="Unassembled WGS sequence"/>
</dbReference>
<evidence type="ECO:0000313" key="3">
    <source>
        <dbReference type="Proteomes" id="UP000472971"/>
    </source>
</evidence>
<proteinExistence type="predicted"/>
<evidence type="ECO:0000313" key="2">
    <source>
        <dbReference type="EMBL" id="NEY82599.1"/>
    </source>
</evidence>
<sequence>MPEYKMKMNYYNKKWEIYRVYQIDQVRYRQHHGYYNSLHEAERKANQLNAIHEGLKQEQSKSKHSNLAEQIGHKILIDVKQHGLSIRQIAEKYNISYATARKIRKKVIEDAN</sequence>
<organism evidence="2 3">
    <name type="scientific">Bacillus aquiflavi</name>
    <dbReference type="NCBI Taxonomy" id="2672567"/>
    <lineage>
        <taxon>Bacteria</taxon>
        <taxon>Bacillati</taxon>
        <taxon>Bacillota</taxon>
        <taxon>Bacilli</taxon>
        <taxon>Bacillales</taxon>
        <taxon>Bacillaceae</taxon>
        <taxon>Bacillus</taxon>
    </lineage>
</organism>
<keyword evidence="3" id="KW-1185">Reference proteome</keyword>
<reference evidence="1 4" key="2">
    <citation type="submission" date="2020-07" db="EMBL/GenBank/DDBJ databases">
        <authorList>
            <person name="Feng H."/>
        </authorList>
    </citation>
    <scope>NUCLEOTIDE SEQUENCE [LARGE SCALE GENOMIC DNA]</scope>
    <source>
        <strain evidence="4">s-12</strain>
        <strain evidence="1">S-12</strain>
    </source>
</reference>
<dbReference type="EMBL" id="JAAIWN010000039">
    <property type="protein sequence ID" value="NEY82599.1"/>
    <property type="molecule type" value="Genomic_DNA"/>
</dbReference>
<reference evidence="2 3" key="1">
    <citation type="submission" date="2020-02" db="EMBL/GenBank/DDBJ databases">
        <title>Bacillus aquiflavi sp. nov., isolated from yellow water of strong flavor Chinese baijiu in Yibin region of China.</title>
        <authorList>
            <person name="Xie J."/>
        </authorList>
    </citation>
    <scope>NUCLEOTIDE SEQUENCE [LARGE SCALE GENOMIC DNA]</scope>
    <source>
        <strain evidence="2 3">3H-10</strain>
    </source>
</reference>
<evidence type="ECO:0000313" key="1">
    <source>
        <dbReference type="EMBL" id="MBA4538280.1"/>
    </source>
</evidence>